<proteinExistence type="predicted"/>
<sequence>MLFDRIYFSAHARFQPLKKAENEVATPLWNPPQALEDFSNTFALILLSQTLECTVSDTDMAYYFREPWSKATSPLTFDGYNRTEIVTWYRETKPLTPTERSETRSTGHQYWLMLHHVRSSDFGLYTCVAENRMGKAKGTIELSESAPDRRLTGARKKSEHPKANPLIYT</sequence>
<dbReference type="AlphaFoldDB" id="A0A482XHJ8"/>
<evidence type="ECO:0000313" key="4">
    <source>
        <dbReference type="Proteomes" id="UP000291343"/>
    </source>
</evidence>
<dbReference type="InterPro" id="IPR013098">
    <property type="entry name" value="Ig_I-set"/>
</dbReference>
<dbReference type="InParanoid" id="A0A482XHJ8"/>
<evidence type="ECO:0000256" key="1">
    <source>
        <dbReference type="SAM" id="MobiDB-lite"/>
    </source>
</evidence>
<dbReference type="InterPro" id="IPR007110">
    <property type="entry name" value="Ig-like_dom"/>
</dbReference>
<accession>A0A482XHJ8</accession>
<protein>
    <recommendedName>
        <fullName evidence="2">Ig-like domain-containing protein</fullName>
    </recommendedName>
</protein>
<keyword evidence="4" id="KW-1185">Reference proteome</keyword>
<dbReference type="InterPro" id="IPR036179">
    <property type="entry name" value="Ig-like_dom_sf"/>
</dbReference>
<organism evidence="3 4">
    <name type="scientific">Laodelphax striatellus</name>
    <name type="common">Small brown planthopper</name>
    <name type="synonym">Delphax striatella</name>
    <dbReference type="NCBI Taxonomy" id="195883"/>
    <lineage>
        <taxon>Eukaryota</taxon>
        <taxon>Metazoa</taxon>
        <taxon>Ecdysozoa</taxon>
        <taxon>Arthropoda</taxon>
        <taxon>Hexapoda</taxon>
        <taxon>Insecta</taxon>
        <taxon>Pterygota</taxon>
        <taxon>Neoptera</taxon>
        <taxon>Paraneoptera</taxon>
        <taxon>Hemiptera</taxon>
        <taxon>Auchenorrhyncha</taxon>
        <taxon>Fulgoroidea</taxon>
        <taxon>Delphacidae</taxon>
        <taxon>Criomorphinae</taxon>
        <taxon>Laodelphax</taxon>
    </lineage>
</organism>
<dbReference type="SMART" id="SM00409">
    <property type="entry name" value="IG"/>
    <property type="match status" value="1"/>
</dbReference>
<dbReference type="PROSITE" id="PS50835">
    <property type="entry name" value="IG_LIKE"/>
    <property type="match status" value="1"/>
</dbReference>
<dbReference type="STRING" id="195883.A0A482XHJ8"/>
<dbReference type="Gene3D" id="2.60.40.10">
    <property type="entry name" value="Immunoglobulins"/>
    <property type="match status" value="1"/>
</dbReference>
<evidence type="ECO:0000259" key="2">
    <source>
        <dbReference type="PROSITE" id="PS50835"/>
    </source>
</evidence>
<name>A0A482XHJ8_LAOST</name>
<dbReference type="CDD" id="cd00096">
    <property type="entry name" value="Ig"/>
    <property type="match status" value="1"/>
</dbReference>
<evidence type="ECO:0000313" key="3">
    <source>
        <dbReference type="EMBL" id="RZF45147.1"/>
    </source>
</evidence>
<feature type="domain" description="Ig-like" evidence="2">
    <location>
        <begin position="32"/>
        <end position="143"/>
    </location>
</feature>
<dbReference type="SUPFAM" id="SSF48726">
    <property type="entry name" value="Immunoglobulin"/>
    <property type="match status" value="1"/>
</dbReference>
<dbReference type="EMBL" id="QKKF02009780">
    <property type="protein sequence ID" value="RZF45147.1"/>
    <property type="molecule type" value="Genomic_DNA"/>
</dbReference>
<dbReference type="InterPro" id="IPR003599">
    <property type="entry name" value="Ig_sub"/>
</dbReference>
<dbReference type="OrthoDB" id="6159398at2759"/>
<dbReference type="InterPro" id="IPR013783">
    <property type="entry name" value="Ig-like_fold"/>
</dbReference>
<gene>
    <name evidence="3" type="ORF">LSTR_LSTR016468</name>
</gene>
<dbReference type="Pfam" id="PF07679">
    <property type="entry name" value="I-set"/>
    <property type="match status" value="1"/>
</dbReference>
<comment type="caution">
    <text evidence="3">The sequence shown here is derived from an EMBL/GenBank/DDBJ whole genome shotgun (WGS) entry which is preliminary data.</text>
</comment>
<dbReference type="Proteomes" id="UP000291343">
    <property type="component" value="Unassembled WGS sequence"/>
</dbReference>
<feature type="region of interest" description="Disordered" evidence="1">
    <location>
        <begin position="144"/>
        <end position="169"/>
    </location>
</feature>
<reference evidence="3 4" key="1">
    <citation type="journal article" date="2017" name="Gigascience">
        <title>Genome sequence of the small brown planthopper, Laodelphax striatellus.</title>
        <authorList>
            <person name="Zhu J."/>
            <person name="Jiang F."/>
            <person name="Wang X."/>
            <person name="Yang P."/>
            <person name="Bao Y."/>
            <person name="Zhao W."/>
            <person name="Wang W."/>
            <person name="Lu H."/>
            <person name="Wang Q."/>
            <person name="Cui N."/>
            <person name="Li J."/>
            <person name="Chen X."/>
            <person name="Luo L."/>
            <person name="Yu J."/>
            <person name="Kang L."/>
            <person name="Cui F."/>
        </authorList>
    </citation>
    <scope>NUCLEOTIDE SEQUENCE [LARGE SCALE GENOMIC DNA]</scope>
    <source>
        <strain evidence="3">Lst14</strain>
    </source>
</reference>